<dbReference type="InterPro" id="IPR006258">
    <property type="entry name" value="Lipoamide_DH"/>
</dbReference>
<feature type="active site" description="Proton acceptor" evidence="13">
    <location>
        <position position="442"/>
    </location>
</feature>
<evidence type="ECO:0000313" key="19">
    <source>
        <dbReference type="EMBL" id="HIR01546.1"/>
    </source>
</evidence>
<dbReference type="GO" id="GO:0050660">
    <property type="term" value="F:flavin adenine dinucleotide binding"/>
    <property type="evidence" value="ECO:0007669"/>
    <property type="project" value="InterPro"/>
</dbReference>
<evidence type="ECO:0000256" key="2">
    <source>
        <dbReference type="ARBA" id="ARBA00007532"/>
    </source>
</evidence>
<evidence type="ECO:0000256" key="6">
    <source>
        <dbReference type="ARBA" id="ARBA00022630"/>
    </source>
</evidence>
<feature type="binding site" evidence="14">
    <location>
        <begin position="179"/>
        <end position="186"/>
    </location>
    <ligand>
        <name>NAD(+)</name>
        <dbReference type="ChEBI" id="CHEBI:57540"/>
    </ligand>
</feature>
<dbReference type="Gene3D" id="3.30.390.30">
    <property type="match status" value="1"/>
</dbReference>
<dbReference type="InterPro" id="IPR004099">
    <property type="entry name" value="Pyr_nucl-diS_OxRdtase_dimer"/>
</dbReference>
<dbReference type="EMBL" id="DVGB01000057">
    <property type="protein sequence ID" value="HIR01546.1"/>
    <property type="molecule type" value="Genomic_DNA"/>
</dbReference>
<feature type="binding site" evidence="14">
    <location>
        <position position="202"/>
    </location>
    <ligand>
        <name>NAD(+)</name>
        <dbReference type="ChEBI" id="CHEBI:57540"/>
    </ligand>
</feature>
<evidence type="ECO:0000256" key="8">
    <source>
        <dbReference type="ARBA" id="ARBA00023002"/>
    </source>
</evidence>
<dbReference type="GO" id="GO:0006103">
    <property type="term" value="P:2-oxoglutarate metabolic process"/>
    <property type="evidence" value="ECO:0007669"/>
    <property type="project" value="TreeGrafter"/>
</dbReference>
<evidence type="ECO:0000256" key="5">
    <source>
        <dbReference type="ARBA" id="ARBA00022490"/>
    </source>
</evidence>
<dbReference type="PROSITE" id="PS00076">
    <property type="entry name" value="PYRIDINE_REDOX_1"/>
    <property type="match status" value="1"/>
</dbReference>
<evidence type="ECO:0000259" key="18">
    <source>
        <dbReference type="Pfam" id="PF07992"/>
    </source>
</evidence>
<evidence type="ECO:0000256" key="16">
    <source>
        <dbReference type="RuleBase" id="RU003692"/>
    </source>
</evidence>
<dbReference type="PRINTS" id="PR00368">
    <property type="entry name" value="FADPNR"/>
</dbReference>
<dbReference type="GO" id="GO:0004148">
    <property type="term" value="F:dihydrolipoyl dehydrogenase (NADH) activity"/>
    <property type="evidence" value="ECO:0007669"/>
    <property type="project" value="UniProtKB-EC"/>
</dbReference>
<dbReference type="InterPro" id="IPR023753">
    <property type="entry name" value="FAD/NAD-binding_dom"/>
</dbReference>
<dbReference type="PANTHER" id="PTHR22912:SF217">
    <property type="entry name" value="DIHYDROLIPOYL DEHYDROGENASE"/>
    <property type="match status" value="1"/>
</dbReference>
<proteinExistence type="inferred from homology"/>
<evidence type="ECO:0000256" key="10">
    <source>
        <dbReference type="ARBA" id="ARBA00023157"/>
    </source>
</evidence>
<evidence type="ECO:0000256" key="11">
    <source>
        <dbReference type="ARBA" id="ARBA00023284"/>
    </source>
</evidence>
<dbReference type="FunFam" id="3.30.390.30:FF:000001">
    <property type="entry name" value="Dihydrolipoyl dehydrogenase"/>
    <property type="match status" value="1"/>
</dbReference>
<evidence type="ECO:0000256" key="15">
    <source>
        <dbReference type="PIRSR" id="PIRSR000350-4"/>
    </source>
</evidence>
<feature type="disulfide bond" description="Redox-active" evidence="15">
    <location>
        <begin position="41"/>
        <end position="46"/>
    </location>
</feature>
<keyword evidence="5" id="KW-0963">Cytoplasm</keyword>
<feature type="domain" description="FAD/NAD(P)-binding" evidence="18">
    <location>
        <begin position="5"/>
        <end position="325"/>
    </location>
</feature>
<evidence type="ECO:0000256" key="1">
    <source>
        <dbReference type="ARBA" id="ARBA00004496"/>
    </source>
</evidence>
<feature type="binding site" evidence="14">
    <location>
        <position position="50"/>
    </location>
    <ligand>
        <name>FAD</name>
        <dbReference type="ChEBI" id="CHEBI:57692"/>
    </ligand>
</feature>
<reference evidence="19" key="1">
    <citation type="submission" date="2020-10" db="EMBL/GenBank/DDBJ databases">
        <authorList>
            <person name="Gilroy R."/>
        </authorList>
    </citation>
    <scope>NUCLEOTIDE SEQUENCE</scope>
    <source>
        <strain evidence="19">ChiGjej1B1-2707</strain>
    </source>
</reference>
<evidence type="ECO:0000256" key="9">
    <source>
        <dbReference type="ARBA" id="ARBA00023027"/>
    </source>
</evidence>
<dbReference type="Pfam" id="PF02852">
    <property type="entry name" value="Pyr_redox_dim"/>
    <property type="match status" value="1"/>
</dbReference>
<accession>A0A9D1D3N8</accession>
<dbReference type="InterPro" id="IPR036188">
    <property type="entry name" value="FAD/NAD-bd_sf"/>
</dbReference>
<evidence type="ECO:0000313" key="20">
    <source>
        <dbReference type="Proteomes" id="UP000824261"/>
    </source>
</evidence>
<dbReference type="PANTHER" id="PTHR22912">
    <property type="entry name" value="DISULFIDE OXIDOREDUCTASE"/>
    <property type="match status" value="1"/>
</dbReference>
<evidence type="ECO:0000256" key="3">
    <source>
        <dbReference type="ARBA" id="ARBA00012608"/>
    </source>
</evidence>
<keyword evidence="9 14" id="KW-0520">NAD</keyword>
<dbReference type="Pfam" id="PF07992">
    <property type="entry name" value="Pyr_redox_2"/>
    <property type="match status" value="1"/>
</dbReference>
<comment type="miscellaneous">
    <text evidence="16">The active site is a redox-active disulfide bond.</text>
</comment>
<feature type="binding site" evidence="14">
    <location>
        <begin position="142"/>
        <end position="144"/>
    </location>
    <ligand>
        <name>FAD</name>
        <dbReference type="ChEBI" id="CHEBI:57692"/>
    </ligand>
</feature>
<comment type="similarity">
    <text evidence="2 16">Belongs to the class-I pyridine nucleotide-disulfide oxidoreductase family.</text>
</comment>
<dbReference type="InterPro" id="IPR050151">
    <property type="entry name" value="Class-I_Pyr_Nuc-Dis_Oxidored"/>
</dbReference>
<keyword evidence="11 16" id="KW-0676">Redox-active center</keyword>
<evidence type="ECO:0000256" key="7">
    <source>
        <dbReference type="ARBA" id="ARBA00022827"/>
    </source>
</evidence>
<comment type="cofactor">
    <cofactor evidence="14 16">
        <name>FAD</name>
        <dbReference type="ChEBI" id="CHEBI:57692"/>
    </cofactor>
    <text evidence="14 16">Binds 1 FAD per subunit.</text>
</comment>
<dbReference type="Gene3D" id="3.50.50.60">
    <property type="entry name" value="FAD/NAD(P)-binding domain"/>
    <property type="match status" value="2"/>
</dbReference>
<dbReference type="SUPFAM" id="SSF51905">
    <property type="entry name" value="FAD/NAD(P)-binding domain"/>
    <property type="match status" value="1"/>
</dbReference>
<dbReference type="InterPro" id="IPR012999">
    <property type="entry name" value="Pyr_OxRdtase_I_AS"/>
</dbReference>
<dbReference type="NCBIfam" id="TIGR01350">
    <property type="entry name" value="lipoamide_DH"/>
    <property type="match status" value="1"/>
</dbReference>
<dbReference type="EC" id="1.8.1.4" evidence="3 16"/>
<evidence type="ECO:0000256" key="13">
    <source>
        <dbReference type="PIRSR" id="PIRSR000350-2"/>
    </source>
</evidence>
<evidence type="ECO:0000256" key="14">
    <source>
        <dbReference type="PIRSR" id="PIRSR000350-3"/>
    </source>
</evidence>
<keyword evidence="6 16" id="KW-0285">Flavoprotein</keyword>
<dbReference type="Proteomes" id="UP000824261">
    <property type="component" value="Unassembled WGS sequence"/>
</dbReference>
<name>A0A9D1D3N8_9ACTN</name>
<keyword evidence="10" id="KW-1015">Disulfide bond</keyword>
<comment type="caution">
    <text evidence="19">The sequence shown here is derived from an EMBL/GenBank/DDBJ whole genome shotgun (WGS) entry which is preliminary data.</text>
</comment>
<feature type="binding site" evidence="14">
    <location>
        <position position="269"/>
    </location>
    <ligand>
        <name>NAD(+)</name>
        <dbReference type="ChEBI" id="CHEBI:57540"/>
    </ligand>
</feature>
<sequence>MEQRELVVVGAGPGGYVAALKAAQLGISCTLVERAEVGGTCLNRGCVPTKSVLHSAEIFAQAKEAALFGVRIPEASVDFSAVRDRAQEVVGRIRDGVESLLAANGIELVRGEARIAPGPLVKVTCQDGDERVFSAHDVVIATGSEPALPPIQGLDGPRVMTSDGMLSDVPCVGSLVVIGGGVIGVEFASAYADFGAAVTVLEALPRLLPTLDRELGQSLALALKKRGCTVCTNALVREVRNETDGAVVVYESKGEVREVRADAILVATGRRCDVASLCADGLELACEQGRIVVDGQLRTSVPHVYAIGDIAAGGLQLAHVASAQGIAAVSAIANVPCEIDLACVPSCVYSNPEISSVGMSEAEAKESGIEVQVGKYLMTGNGKTVIAGMDRGFIKVVARADDGVVVGAQLLCGRATDLVGELALAIARGMTADEAASVIRAHPTFEEGVGEALEAVFGCAVHSLPKARKAVSR</sequence>
<protein>
    <recommendedName>
        <fullName evidence="4 16">Dihydrolipoyl dehydrogenase</fullName>
        <ecNumber evidence="3 16">1.8.1.4</ecNumber>
    </recommendedName>
</protein>
<dbReference type="PIRSF" id="PIRSF000350">
    <property type="entry name" value="Mercury_reductase_MerA"/>
    <property type="match status" value="1"/>
</dbReference>
<reference evidence="19" key="2">
    <citation type="journal article" date="2021" name="PeerJ">
        <title>Extensive microbial diversity within the chicken gut microbiome revealed by metagenomics and culture.</title>
        <authorList>
            <person name="Gilroy R."/>
            <person name="Ravi A."/>
            <person name="Getino M."/>
            <person name="Pursley I."/>
            <person name="Horton D.L."/>
            <person name="Alikhan N.F."/>
            <person name="Baker D."/>
            <person name="Gharbi K."/>
            <person name="Hall N."/>
            <person name="Watson M."/>
            <person name="Adriaenssens E.M."/>
            <person name="Foster-Nyarko E."/>
            <person name="Jarju S."/>
            <person name="Secka A."/>
            <person name="Antonio M."/>
            <person name="Oren A."/>
            <person name="Chaudhuri R.R."/>
            <person name="La Ragione R."/>
            <person name="Hildebrand F."/>
            <person name="Pallen M.J."/>
        </authorList>
    </citation>
    <scope>NUCLEOTIDE SEQUENCE</scope>
    <source>
        <strain evidence="19">ChiGjej1B1-2707</strain>
    </source>
</reference>
<comment type="subcellular location">
    <subcellularLocation>
        <location evidence="1">Cytoplasm</location>
    </subcellularLocation>
</comment>
<comment type="catalytic activity">
    <reaction evidence="12 16">
        <text>N(6)-[(R)-dihydrolipoyl]-L-lysyl-[protein] + NAD(+) = N(6)-[(R)-lipoyl]-L-lysyl-[protein] + NADH + H(+)</text>
        <dbReference type="Rhea" id="RHEA:15045"/>
        <dbReference type="Rhea" id="RHEA-COMP:10474"/>
        <dbReference type="Rhea" id="RHEA-COMP:10475"/>
        <dbReference type="ChEBI" id="CHEBI:15378"/>
        <dbReference type="ChEBI" id="CHEBI:57540"/>
        <dbReference type="ChEBI" id="CHEBI:57945"/>
        <dbReference type="ChEBI" id="CHEBI:83099"/>
        <dbReference type="ChEBI" id="CHEBI:83100"/>
        <dbReference type="EC" id="1.8.1.4"/>
    </reaction>
</comment>
<feature type="binding site" evidence="14">
    <location>
        <position position="309"/>
    </location>
    <ligand>
        <name>FAD</name>
        <dbReference type="ChEBI" id="CHEBI:57692"/>
    </ligand>
</feature>
<dbReference type="InterPro" id="IPR016156">
    <property type="entry name" value="FAD/NAD-linked_Rdtase_dimer_sf"/>
</dbReference>
<dbReference type="AlphaFoldDB" id="A0A9D1D3N8"/>
<keyword evidence="8 16" id="KW-0560">Oxidoreductase</keyword>
<evidence type="ECO:0000259" key="17">
    <source>
        <dbReference type="Pfam" id="PF02852"/>
    </source>
</evidence>
<dbReference type="PRINTS" id="PR00411">
    <property type="entry name" value="PNDRDTASEI"/>
</dbReference>
<organism evidence="19 20">
    <name type="scientific">Candidatus Aveggerthella stercoripullorum</name>
    <dbReference type="NCBI Taxonomy" id="2840688"/>
    <lineage>
        <taxon>Bacteria</taxon>
        <taxon>Bacillati</taxon>
        <taxon>Actinomycetota</taxon>
        <taxon>Coriobacteriia</taxon>
        <taxon>Eggerthellales</taxon>
        <taxon>Eggerthellaceae</taxon>
        <taxon>Eggerthellaceae incertae sedis</taxon>
        <taxon>Candidatus Aveggerthella</taxon>
    </lineage>
</organism>
<gene>
    <name evidence="19" type="primary">lpdA</name>
    <name evidence="19" type="ORF">IAA69_04710</name>
</gene>
<dbReference type="SUPFAM" id="SSF55424">
    <property type="entry name" value="FAD/NAD-linked reductases, dimerisation (C-terminal) domain"/>
    <property type="match status" value="1"/>
</dbReference>
<feature type="domain" description="Pyridine nucleotide-disulphide oxidoreductase dimerisation" evidence="17">
    <location>
        <begin position="344"/>
        <end position="452"/>
    </location>
</feature>
<keyword evidence="14" id="KW-0547">Nucleotide-binding</keyword>
<keyword evidence="7 14" id="KW-0274">FAD</keyword>
<dbReference type="GO" id="GO:0005737">
    <property type="term" value="C:cytoplasm"/>
    <property type="evidence" value="ECO:0007669"/>
    <property type="project" value="UniProtKB-SubCell"/>
</dbReference>
<evidence type="ECO:0000256" key="4">
    <source>
        <dbReference type="ARBA" id="ARBA00016961"/>
    </source>
</evidence>
<dbReference type="InterPro" id="IPR001100">
    <property type="entry name" value="Pyr_nuc-diS_OxRdtase"/>
</dbReference>
<evidence type="ECO:0000256" key="12">
    <source>
        <dbReference type="ARBA" id="ARBA00049187"/>
    </source>
</evidence>